<gene>
    <name evidence="3" type="ORF">NADFUDRAFT_49947</name>
</gene>
<dbReference type="InterPro" id="IPR001619">
    <property type="entry name" value="Sec1-like"/>
</dbReference>
<dbReference type="GO" id="GO:0016192">
    <property type="term" value="P:vesicle-mediated transport"/>
    <property type="evidence" value="ECO:0007669"/>
    <property type="project" value="InterPro"/>
</dbReference>
<organism evidence="3 4">
    <name type="scientific">Nadsonia fulvescens var. elongata DSM 6958</name>
    <dbReference type="NCBI Taxonomy" id="857566"/>
    <lineage>
        <taxon>Eukaryota</taxon>
        <taxon>Fungi</taxon>
        <taxon>Dikarya</taxon>
        <taxon>Ascomycota</taxon>
        <taxon>Saccharomycotina</taxon>
        <taxon>Dipodascomycetes</taxon>
        <taxon>Dipodascales</taxon>
        <taxon>Dipodascales incertae sedis</taxon>
        <taxon>Nadsonia</taxon>
    </lineage>
</organism>
<name>A0A1E3PQ05_9ASCO</name>
<dbReference type="STRING" id="857566.A0A1E3PQ05"/>
<feature type="compositionally biased region" description="Polar residues" evidence="2">
    <location>
        <begin position="630"/>
        <end position="640"/>
    </location>
</feature>
<dbReference type="Proteomes" id="UP000095009">
    <property type="component" value="Unassembled WGS sequence"/>
</dbReference>
<protein>
    <submittedName>
        <fullName evidence="3">Sec1-like protein</fullName>
    </submittedName>
</protein>
<feature type="compositionally biased region" description="Low complexity" evidence="2">
    <location>
        <begin position="641"/>
        <end position="654"/>
    </location>
</feature>
<reference evidence="3 4" key="1">
    <citation type="journal article" date="2016" name="Proc. Natl. Acad. Sci. U.S.A.">
        <title>Comparative genomics of biotechnologically important yeasts.</title>
        <authorList>
            <person name="Riley R."/>
            <person name="Haridas S."/>
            <person name="Wolfe K.H."/>
            <person name="Lopes M.R."/>
            <person name="Hittinger C.T."/>
            <person name="Goeker M."/>
            <person name="Salamov A.A."/>
            <person name="Wisecaver J.H."/>
            <person name="Long T.M."/>
            <person name="Calvey C.H."/>
            <person name="Aerts A.L."/>
            <person name="Barry K.W."/>
            <person name="Choi C."/>
            <person name="Clum A."/>
            <person name="Coughlan A.Y."/>
            <person name="Deshpande S."/>
            <person name="Douglass A.P."/>
            <person name="Hanson S.J."/>
            <person name="Klenk H.-P."/>
            <person name="LaButti K.M."/>
            <person name="Lapidus A."/>
            <person name="Lindquist E.A."/>
            <person name="Lipzen A.M."/>
            <person name="Meier-Kolthoff J.P."/>
            <person name="Ohm R.A."/>
            <person name="Otillar R.P."/>
            <person name="Pangilinan J.L."/>
            <person name="Peng Y."/>
            <person name="Rokas A."/>
            <person name="Rosa C.A."/>
            <person name="Scheuner C."/>
            <person name="Sibirny A.A."/>
            <person name="Slot J.C."/>
            <person name="Stielow J.B."/>
            <person name="Sun H."/>
            <person name="Kurtzman C.P."/>
            <person name="Blackwell M."/>
            <person name="Grigoriev I.V."/>
            <person name="Jeffries T.W."/>
        </authorList>
    </citation>
    <scope>NUCLEOTIDE SEQUENCE [LARGE SCALE GENOMIC DNA]</scope>
    <source>
        <strain evidence="3 4">DSM 6958</strain>
    </source>
</reference>
<dbReference type="Gene3D" id="3.40.50.2060">
    <property type="match status" value="1"/>
</dbReference>
<dbReference type="AlphaFoldDB" id="A0A1E3PQ05"/>
<dbReference type="Pfam" id="PF00995">
    <property type="entry name" value="Sec1"/>
    <property type="match status" value="1"/>
</dbReference>
<dbReference type="InterPro" id="IPR043154">
    <property type="entry name" value="Sec-1-like_dom1"/>
</dbReference>
<dbReference type="Gene3D" id="3.90.830.10">
    <property type="entry name" value="Syntaxin Binding Protein 1, Chain A, domain 2"/>
    <property type="match status" value="1"/>
</dbReference>
<dbReference type="InterPro" id="IPR043127">
    <property type="entry name" value="Sec-1-like_dom3a"/>
</dbReference>
<feature type="region of interest" description="Disordered" evidence="2">
    <location>
        <begin position="590"/>
        <end position="660"/>
    </location>
</feature>
<dbReference type="InterPro" id="IPR027482">
    <property type="entry name" value="Sec1-like_dom2"/>
</dbReference>
<dbReference type="OrthoDB" id="2228at2759"/>
<dbReference type="SUPFAM" id="SSF56815">
    <property type="entry name" value="Sec1/munc18-like (SM) proteins"/>
    <property type="match status" value="1"/>
</dbReference>
<dbReference type="Gene3D" id="3.40.50.1910">
    <property type="match status" value="1"/>
</dbReference>
<dbReference type="Gene3D" id="1.25.40.60">
    <property type="match status" value="1"/>
</dbReference>
<feature type="region of interest" description="Disordered" evidence="2">
    <location>
        <begin position="768"/>
        <end position="795"/>
    </location>
</feature>
<comment type="similarity">
    <text evidence="1">Belongs to the STXBP/unc-18/SEC1 family.</text>
</comment>
<sequence>MPSLIESLKIRILSIIDSVQPSGKYKCLILDDYTEHLVYSIFQAKNGILAEILNHNVSNIAKVDQNRKTEPYLDAVYLLKPNRYVIECLKTDFSMGKPRYAAAHVFLLPTVQGDSESLSSQDYCLKVKNSAIGRYSKTIKTVHVDFFPRESQIFSLNNPESLEIFYNQHCLNLVTSQVKAISQQLTSVCATLGEYPVIRFFKPPSFNVQLANPKGEFTYLPQLQDIFGNHPNPAQVLPFMIANQFQQDIDDYARLNNDFPDVENSERPRSIFLILDRTIDMKAPLLHEFTYQAMIHDLIKLSGHANNEYEYSYPKGDSNIMEDKKALLDESDKQWVALRHLHMQDALLQLNNTMTQLIKENPHLANTKSSLTISDMQDSIAALPMFAGFKENYSMHLQMIEKCLTSVTEKDLNSVADFEQICATGGVDSDNRNIRLGTITDQLVSLIHYDATTSTSITRTNMDRVRLILLYLLHKGEGIFEQDFQKLKIHAKLNDYDMQVIRNCSQFGLPISKKPVPDDLKAAGLDSKSFEKQHRAYEKEYEKYKKHVVNGTLAFSTIDTDQPFITSRFLPGIKKIVEGLVKNQLHSSLFPYTKDEPDEKDEESGTFEDEDYRSSLRNPRTKASWAKPSAVSSSPLSAITSNPGNSNGSSMGLSPRASRVKQAPREQRIFIYLVGGGITMSEARTIYELSRKYPNKEIFLGGDDILTPSSFLRSLSRLNTDRAGLRLQKDTVSNDISRRKIPEYLFASANPIQTPTIPIVPTSTNVSSATISSSKSNSPKFQSKPNRIVEEDKLKKKESKTKKFASFFK</sequence>
<accession>A0A1E3PQ05</accession>
<dbReference type="InterPro" id="IPR036045">
    <property type="entry name" value="Sec1-like_sf"/>
</dbReference>
<feature type="compositionally biased region" description="Acidic residues" evidence="2">
    <location>
        <begin position="596"/>
        <end position="611"/>
    </location>
</feature>
<feature type="compositionally biased region" description="Low complexity" evidence="2">
    <location>
        <begin position="768"/>
        <end position="786"/>
    </location>
</feature>
<dbReference type="PANTHER" id="PTHR11679">
    <property type="entry name" value="VESICLE PROTEIN SORTING-ASSOCIATED"/>
    <property type="match status" value="1"/>
</dbReference>
<dbReference type="EMBL" id="KV454407">
    <property type="protein sequence ID" value="ODQ67519.1"/>
    <property type="molecule type" value="Genomic_DNA"/>
</dbReference>
<proteinExistence type="inferred from homology"/>
<evidence type="ECO:0000256" key="1">
    <source>
        <dbReference type="ARBA" id="ARBA00009884"/>
    </source>
</evidence>
<evidence type="ECO:0000313" key="3">
    <source>
        <dbReference type="EMBL" id="ODQ67519.1"/>
    </source>
</evidence>
<evidence type="ECO:0000256" key="2">
    <source>
        <dbReference type="SAM" id="MobiDB-lite"/>
    </source>
</evidence>
<keyword evidence="4" id="KW-1185">Reference proteome</keyword>
<evidence type="ECO:0000313" key="4">
    <source>
        <dbReference type="Proteomes" id="UP000095009"/>
    </source>
</evidence>